<dbReference type="InterPro" id="IPR002401">
    <property type="entry name" value="Cyt_P450_E_grp-I"/>
</dbReference>
<keyword evidence="4 8" id="KW-0479">Metal-binding</keyword>
<dbReference type="GO" id="GO:0016705">
    <property type="term" value="F:oxidoreductase activity, acting on paired donors, with incorporation or reduction of molecular oxygen"/>
    <property type="evidence" value="ECO:0007669"/>
    <property type="project" value="InterPro"/>
</dbReference>
<keyword evidence="3 8" id="KW-0349">Heme</keyword>
<evidence type="ECO:0000256" key="9">
    <source>
        <dbReference type="SAM" id="Phobius"/>
    </source>
</evidence>
<organism evidence="10">
    <name type="scientific">Calliphora stygia</name>
    <name type="common">Common brown blowfly</name>
    <dbReference type="NCBI Taxonomy" id="145453"/>
    <lineage>
        <taxon>Eukaryota</taxon>
        <taxon>Metazoa</taxon>
        <taxon>Ecdysozoa</taxon>
        <taxon>Arthropoda</taxon>
        <taxon>Hexapoda</taxon>
        <taxon>Insecta</taxon>
        <taxon>Pterygota</taxon>
        <taxon>Neoptera</taxon>
        <taxon>Endopterygota</taxon>
        <taxon>Diptera</taxon>
        <taxon>Brachycera</taxon>
        <taxon>Muscomorpha</taxon>
        <taxon>Oestroidea</taxon>
        <taxon>Calliphoridae</taxon>
        <taxon>Calliphorinae</taxon>
        <taxon>Calliphora</taxon>
    </lineage>
</organism>
<keyword evidence="9" id="KW-1133">Transmembrane helix</keyword>
<dbReference type="GO" id="GO:0005506">
    <property type="term" value="F:iron ion binding"/>
    <property type="evidence" value="ECO:0007669"/>
    <property type="project" value="InterPro"/>
</dbReference>
<keyword evidence="9" id="KW-0472">Membrane</keyword>
<proteinExistence type="evidence at transcript level"/>
<dbReference type="GO" id="GO:0004497">
    <property type="term" value="F:monooxygenase activity"/>
    <property type="evidence" value="ECO:0007669"/>
    <property type="project" value="UniProtKB-KW"/>
</dbReference>
<keyword evidence="7" id="KW-0503">Monooxygenase</keyword>
<dbReference type="InterPro" id="IPR001128">
    <property type="entry name" value="Cyt_P450"/>
</dbReference>
<dbReference type="Pfam" id="PF00067">
    <property type="entry name" value="p450"/>
    <property type="match status" value="1"/>
</dbReference>
<feature type="transmembrane region" description="Helical" evidence="9">
    <location>
        <begin position="5"/>
        <end position="21"/>
    </location>
</feature>
<evidence type="ECO:0000256" key="4">
    <source>
        <dbReference type="ARBA" id="ARBA00022723"/>
    </source>
</evidence>
<comment type="cofactor">
    <cofactor evidence="1 8">
        <name>heme</name>
        <dbReference type="ChEBI" id="CHEBI:30413"/>
    </cofactor>
</comment>
<evidence type="ECO:0000256" key="6">
    <source>
        <dbReference type="ARBA" id="ARBA00023004"/>
    </source>
</evidence>
<evidence type="ECO:0000256" key="7">
    <source>
        <dbReference type="ARBA" id="ARBA00023033"/>
    </source>
</evidence>
<keyword evidence="5" id="KW-0560">Oxidoreductase</keyword>
<sequence>MNMPYLFVCLILVLWIYWLWIRRKFYALMLKIPGPMGYPLIGMGTHLMRREDVLSTFNKETRKYGSIFFSWLGPYPFLVVSEPAIVQDILTSRYCVNKGVIYDALDDGTGKGLFSLKDPEWSVHRKHLNPAFGHKVLLSFIPTFNVEINKLLKTIEQMKSMESVDLMGILQEFTLDVATKTTMGKSVSQESNDSNADLLSNYQCVLENMTEMCFSPWLRFNFVRWLLGIYEPYHGAKKKIRKFIRKLIEQKLSKANNNADDGGTRNIFIDLAIDLMRRGNFSWQNVEDESNVIVFGAFETTANTIAYTLILLAMFPEYQEKAFEELLSIFPDRGDFEVTYQNTQDMIYMDLILNETMRIMAPVPIVSRQTSHNVKLSNGLILPKGVQIAIDIFHMHRRVDIWGPEAHLFNPYNFLPSNMEGKHSYAFVPFTKGIRNCIGWRYALLSTKVSLAKLLRNYSFTTDFKYEDLEFVEDITLKLKTVPLMTLQKRTV</sequence>
<dbReference type="PRINTS" id="PR00463">
    <property type="entry name" value="EP450I"/>
</dbReference>
<evidence type="ECO:0000256" key="3">
    <source>
        <dbReference type="ARBA" id="ARBA00022617"/>
    </source>
</evidence>
<dbReference type="GO" id="GO:0020037">
    <property type="term" value="F:heme binding"/>
    <property type="evidence" value="ECO:0007669"/>
    <property type="project" value="InterPro"/>
</dbReference>
<dbReference type="SUPFAM" id="SSF48264">
    <property type="entry name" value="Cytochrome P450"/>
    <property type="match status" value="1"/>
</dbReference>
<dbReference type="AlphaFoldDB" id="A0A068FC11"/>
<dbReference type="Gene3D" id="1.10.630.10">
    <property type="entry name" value="Cytochrome P450"/>
    <property type="match status" value="1"/>
</dbReference>
<evidence type="ECO:0000313" key="10">
    <source>
        <dbReference type="EMBL" id="AID61401.1"/>
    </source>
</evidence>
<dbReference type="PANTHER" id="PTHR24291">
    <property type="entry name" value="CYTOCHROME P450 FAMILY 4"/>
    <property type="match status" value="1"/>
</dbReference>
<gene>
    <name evidence="10" type="primary">Cyp34</name>
</gene>
<dbReference type="InterPro" id="IPR050196">
    <property type="entry name" value="Cytochrome_P450_Monoox"/>
</dbReference>
<feature type="binding site" description="axial binding residue" evidence="8">
    <location>
        <position position="437"/>
    </location>
    <ligand>
        <name>heme</name>
        <dbReference type="ChEBI" id="CHEBI:30413"/>
    </ligand>
    <ligandPart>
        <name>Fe</name>
        <dbReference type="ChEBI" id="CHEBI:18248"/>
    </ligandPart>
</feature>
<protein>
    <submittedName>
        <fullName evidence="10">Cytochrome P450</fullName>
    </submittedName>
</protein>
<reference evidence="10" key="1">
    <citation type="journal article" date="2015" name="BMC Genomics">
        <title>Chemosensory genes identified in the antennal transcriptome of the blowfly Calliphora stygia.</title>
        <authorList>
            <person name="Leitch O.J."/>
            <person name="Papanicolaou A."/>
            <person name="Lennard C."/>
            <person name="Kirkbride K.P."/>
            <person name="Anderson A."/>
        </authorList>
    </citation>
    <scope>NUCLEOTIDE SEQUENCE</scope>
</reference>
<keyword evidence="9" id="KW-0812">Transmembrane</keyword>
<evidence type="ECO:0000256" key="5">
    <source>
        <dbReference type="ARBA" id="ARBA00023002"/>
    </source>
</evidence>
<name>A0A068FC11_CALSG</name>
<comment type="similarity">
    <text evidence="2">Belongs to the cytochrome P450 family.</text>
</comment>
<keyword evidence="6 8" id="KW-0408">Iron</keyword>
<dbReference type="InterPro" id="IPR036396">
    <property type="entry name" value="Cyt_P450_sf"/>
</dbReference>
<evidence type="ECO:0000256" key="1">
    <source>
        <dbReference type="ARBA" id="ARBA00001971"/>
    </source>
</evidence>
<dbReference type="PANTHER" id="PTHR24291:SF50">
    <property type="entry name" value="BIFUNCTIONAL ALBAFLAVENONE MONOOXYGENASE_TERPENE SYNTHASE"/>
    <property type="match status" value="1"/>
</dbReference>
<dbReference type="PRINTS" id="PR00385">
    <property type="entry name" value="P450"/>
</dbReference>
<dbReference type="EMBL" id="KJ702247">
    <property type="protein sequence ID" value="AID61401.1"/>
    <property type="molecule type" value="mRNA"/>
</dbReference>
<evidence type="ECO:0000256" key="2">
    <source>
        <dbReference type="ARBA" id="ARBA00010617"/>
    </source>
</evidence>
<accession>A0A068FC11</accession>
<evidence type="ECO:0000256" key="8">
    <source>
        <dbReference type="PIRSR" id="PIRSR602401-1"/>
    </source>
</evidence>